<reference evidence="1 2" key="1">
    <citation type="journal article" date="2012" name="J. Bacteriol.">
        <title>Genome sequence of Mycobacterium hassiacum DSM 44199, a rare source of heat-stable mycobacterial proteins.</title>
        <authorList>
            <person name="Tiago I."/>
            <person name="Maranha A."/>
            <person name="Mendes V."/>
            <person name="Alarico S."/>
            <person name="Moynihan P.J."/>
            <person name="Clarke A.J."/>
            <person name="Macedo-Ribeiro S."/>
            <person name="Pereira P.J."/>
            <person name="Empadinhas N."/>
        </authorList>
    </citation>
    <scope>NUCLEOTIDE SEQUENCE [LARGE SCALE GENOMIC DNA]</scope>
    <source>
        <strain evidence="2">DSM 44199 / CIP 105218 / JCM 12690 / 3849</strain>
    </source>
</reference>
<dbReference type="Proteomes" id="UP000006265">
    <property type="component" value="Unassembled WGS sequence"/>
</dbReference>
<organism evidence="1 2">
    <name type="scientific">Mycolicibacterium hassiacum (strain DSM 44199 / CIP 105218 / JCM 12690 / 3849)</name>
    <name type="common">Mycobacterium hassiacum</name>
    <dbReference type="NCBI Taxonomy" id="1122247"/>
    <lineage>
        <taxon>Bacteria</taxon>
        <taxon>Bacillati</taxon>
        <taxon>Actinomycetota</taxon>
        <taxon>Actinomycetes</taxon>
        <taxon>Mycobacteriales</taxon>
        <taxon>Mycobacteriaceae</taxon>
        <taxon>Mycolicibacterium</taxon>
    </lineage>
</organism>
<dbReference type="AlphaFoldDB" id="K5B951"/>
<protein>
    <submittedName>
        <fullName evidence="1">Uncharacterized protein</fullName>
    </submittedName>
</protein>
<accession>K5B951</accession>
<evidence type="ECO:0000313" key="2">
    <source>
        <dbReference type="Proteomes" id="UP000006265"/>
    </source>
</evidence>
<gene>
    <name evidence="1" type="ORF">C731_1013</name>
</gene>
<name>K5B951_MYCHD</name>
<proteinExistence type="predicted"/>
<keyword evidence="2" id="KW-1185">Reference proteome</keyword>
<evidence type="ECO:0000313" key="1">
    <source>
        <dbReference type="EMBL" id="EKF24838.1"/>
    </source>
</evidence>
<dbReference type="PATRIC" id="fig|1122247.3.peg.971"/>
<dbReference type="RefSeq" id="WP_005625329.1">
    <property type="nucleotide sequence ID" value="NZ_AMRA01000027.1"/>
</dbReference>
<dbReference type="EMBL" id="AMRA01000027">
    <property type="protein sequence ID" value="EKF24838.1"/>
    <property type="molecule type" value="Genomic_DNA"/>
</dbReference>
<comment type="caution">
    <text evidence="1">The sequence shown here is derived from an EMBL/GenBank/DDBJ whole genome shotgun (WGS) entry which is preliminary data.</text>
</comment>
<sequence>MALLDVLRKQHIVLTQLWQSFLHVEQRSGSTIDAGTVTAVTARVWRLVDDAMVVLGDA</sequence>